<evidence type="ECO:0000256" key="6">
    <source>
        <dbReference type="PIRSR" id="PIRSR634603-3"/>
    </source>
</evidence>
<dbReference type="PANTHER" id="PTHR48073">
    <property type="entry name" value="O-SUCCINYLBENZOATE SYNTHASE-RELATED"/>
    <property type="match status" value="1"/>
</dbReference>
<evidence type="ECO:0000313" key="9">
    <source>
        <dbReference type="Proteomes" id="UP000593572"/>
    </source>
</evidence>
<dbReference type="SMART" id="SM00922">
    <property type="entry name" value="MR_MLE"/>
    <property type="match status" value="1"/>
</dbReference>
<dbReference type="Pfam" id="PF02746">
    <property type="entry name" value="MR_MLE_N"/>
    <property type="match status" value="1"/>
</dbReference>
<evidence type="ECO:0000256" key="2">
    <source>
        <dbReference type="ARBA" id="ARBA00022723"/>
    </source>
</evidence>
<feature type="domain" description="Mandelate racemase/muconate lactonizing enzyme C-terminal" evidence="7">
    <location>
        <begin position="342"/>
        <end position="436"/>
    </location>
</feature>
<feature type="binding site" evidence="6">
    <location>
        <position position="418"/>
    </location>
    <ligand>
        <name>Mg(2+)</name>
        <dbReference type="ChEBI" id="CHEBI:18420"/>
    </ligand>
</feature>
<dbReference type="Gene3D" id="3.30.390.10">
    <property type="entry name" value="Enolase-like, N-terminal domain"/>
    <property type="match status" value="1"/>
</dbReference>
<evidence type="ECO:0000259" key="7">
    <source>
        <dbReference type="SMART" id="SM00922"/>
    </source>
</evidence>
<evidence type="ECO:0000256" key="1">
    <source>
        <dbReference type="ARBA" id="ARBA00008031"/>
    </source>
</evidence>
<evidence type="ECO:0000313" key="8">
    <source>
        <dbReference type="EMBL" id="MBA0548161.1"/>
    </source>
</evidence>
<keyword evidence="2 6" id="KW-0479">Metal-binding</keyword>
<dbReference type="Gene3D" id="3.20.20.120">
    <property type="entry name" value="Enolase-like C-terminal domain"/>
    <property type="match status" value="1"/>
</dbReference>
<dbReference type="SFLD" id="SFLDS00001">
    <property type="entry name" value="Enolase"/>
    <property type="match status" value="1"/>
</dbReference>
<dbReference type="InterPro" id="IPR036849">
    <property type="entry name" value="Enolase-like_C_sf"/>
</dbReference>
<reference evidence="8 9" key="1">
    <citation type="journal article" date="2019" name="Genome Biol. Evol.">
        <title>Insights into the evolution of the New World diploid cottons (Gossypium, subgenus Houzingenia) based on genome sequencing.</title>
        <authorList>
            <person name="Grover C.E."/>
            <person name="Arick M.A. 2nd"/>
            <person name="Thrash A."/>
            <person name="Conover J.L."/>
            <person name="Sanders W.S."/>
            <person name="Peterson D.G."/>
            <person name="Frelichowski J.E."/>
            <person name="Scheffler J.A."/>
            <person name="Scheffler B.E."/>
            <person name="Wendel J.F."/>
        </authorList>
    </citation>
    <scope>NUCLEOTIDE SEQUENCE [LARGE SCALE GENOMIC DNA]</scope>
    <source>
        <strain evidence="8">157</strain>
        <tissue evidence="8">Leaf</tissue>
    </source>
</reference>
<feature type="binding site" evidence="6">
    <location>
        <position position="447"/>
    </location>
    <ligand>
        <name>Mg(2+)</name>
        <dbReference type="ChEBI" id="CHEBI:18420"/>
    </ligand>
</feature>
<dbReference type="InterPro" id="IPR029065">
    <property type="entry name" value="Enolase_C-like"/>
</dbReference>
<organism evidence="8 9">
    <name type="scientific">Gossypium lobatum</name>
    <dbReference type="NCBI Taxonomy" id="34289"/>
    <lineage>
        <taxon>Eukaryota</taxon>
        <taxon>Viridiplantae</taxon>
        <taxon>Streptophyta</taxon>
        <taxon>Embryophyta</taxon>
        <taxon>Tracheophyta</taxon>
        <taxon>Spermatophyta</taxon>
        <taxon>Magnoliopsida</taxon>
        <taxon>eudicotyledons</taxon>
        <taxon>Gunneridae</taxon>
        <taxon>Pentapetalae</taxon>
        <taxon>rosids</taxon>
        <taxon>malvids</taxon>
        <taxon>Malvales</taxon>
        <taxon>Malvaceae</taxon>
        <taxon>Malvoideae</taxon>
        <taxon>Gossypium</taxon>
    </lineage>
</organism>
<sequence>MAKLRPEHLQDRLGPQKVVPQEHALRHVGGRDRLLHDCHLVNFKRSSQPLNVGKVRTNIVTSTSKPPTVNGTKMNMVIDGPPHPSKNEIRDNLDDHVGVLVTNKSGIGEQNTNQVWTNGQSRGKIGFWHHDWGNNCQKMVVGKEGWVDEGWVEVRMVVKNVLDDGSKLPLSNLYVKNSMKAPVTSSSSNFGFKELLETFTVEVQKAENKPLNVPLIAPFTIATSRLDKVENVAIRIELKNGCVGWGETPILPFVTAEDQPTAMAKAKEACDMLKNCSFLTLEAVLGEIGDLLPGHQFASVRAGIEMALIDAVAKSIGLPLWRLFGGALNTIITDITIPIVSPAEAAALASKYHKQGFKILKLKVGKNLKADIEVLQAIRAAHPDCSFILDANEGYKPEEAIEVLEKLHEMGVTPVLFEQPVHRDDWEGLGRVTHFAKSKYGVSVAADESCRSLADVKKIVKGELADVVNIKLAKVGVLGALEIIDLARASGLDLMIGGMVETRLAMGFAGHLAAGLGCFKFVDLDTPLLLSEDPVLEGYEGIILLKLTKLYTFGWLVNVGILNQTGSLKWQGRPILQNSHCKGGAITLLRDTGFAQTLQLLEALPNQSDITSISACLGFNHTTQF</sequence>
<dbReference type="SFLD" id="SFLDF00009">
    <property type="entry name" value="o-succinylbenzoate_synthase"/>
    <property type="match status" value="1"/>
</dbReference>
<evidence type="ECO:0000256" key="5">
    <source>
        <dbReference type="PIRSR" id="PIRSR634603-1"/>
    </source>
</evidence>
<evidence type="ECO:0000256" key="3">
    <source>
        <dbReference type="ARBA" id="ARBA00022842"/>
    </source>
</evidence>
<dbReference type="PANTHER" id="PTHR48073:SF2">
    <property type="entry name" value="O-SUCCINYLBENZOATE SYNTHASE"/>
    <property type="match status" value="1"/>
</dbReference>
<protein>
    <recommendedName>
        <fullName evidence="7">Mandelate racemase/muconate lactonizing enzyme C-terminal domain-containing protein</fullName>
    </recommendedName>
</protein>
<name>A0A7J8L6T4_9ROSI</name>
<dbReference type="GO" id="GO:0046872">
    <property type="term" value="F:metal ion binding"/>
    <property type="evidence" value="ECO:0007669"/>
    <property type="project" value="UniProtKB-KW"/>
</dbReference>
<comment type="similarity">
    <text evidence="1">Belongs to the mandelate racemase/muconate lactonizing enzyme family.</text>
</comment>
<dbReference type="GO" id="GO:0016855">
    <property type="term" value="F:racemase and epimerase activity, acting on amino acids and derivatives"/>
    <property type="evidence" value="ECO:0007669"/>
    <property type="project" value="InterPro"/>
</dbReference>
<dbReference type="CDD" id="cd03319">
    <property type="entry name" value="L-Ala-DL-Glu_epimerase"/>
    <property type="match status" value="1"/>
</dbReference>
<comment type="cofactor">
    <cofactor evidence="6">
        <name>Mg(2+)</name>
        <dbReference type="ChEBI" id="CHEBI:18420"/>
    </cofactor>
    <text evidence="6">Binds 1 Mg(2+) ion per subunit.</text>
</comment>
<dbReference type="AlphaFoldDB" id="A0A7J8L6T4"/>
<evidence type="ECO:0000256" key="4">
    <source>
        <dbReference type="ARBA" id="ARBA00023235"/>
    </source>
</evidence>
<feature type="binding site" evidence="6">
    <location>
        <position position="390"/>
    </location>
    <ligand>
        <name>Mg(2+)</name>
        <dbReference type="ChEBI" id="CHEBI:18420"/>
    </ligand>
</feature>
<dbReference type="InterPro" id="IPR034603">
    <property type="entry name" value="Dipeptide_epimerase"/>
</dbReference>
<keyword evidence="4" id="KW-0413">Isomerase</keyword>
<feature type="active site" description="Proton acceptor; specific for (S)-substrate epimerization" evidence="5">
    <location>
        <position position="471"/>
    </location>
</feature>
<proteinExistence type="inferred from homology"/>
<dbReference type="EMBL" id="JABEZX010000001">
    <property type="protein sequence ID" value="MBA0548161.1"/>
    <property type="molecule type" value="Genomic_DNA"/>
</dbReference>
<dbReference type="Pfam" id="PF13378">
    <property type="entry name" value="MR_MLE_C"/>
    <property type="match status" value="1"/>
</dbReference>
<dbReference type="InterPro" id="IPR013342">
    <property type="entry name" value="Mandelate_racemase_C"/>
</dbReference>
<dbReference type="SFLD" id="SFLDG00180">
    <property type="entry name" value="muconate_cycloisomerase"/>
    <property type="match status" value="1"/>
</dbReference>
<dbReference type="InterPro" id="IPR029017">
    <property type="entry name" value="Enolase-like_N"/>
</dbReference>
<accession>A0A7J8L6T4</accession>
<gene>
    <name evidence="8" type="ORF">Golob_019273</name>
</gene>
<dbReference type="SUPFAM" id="SSF51604">
    <property type="entry name" value="Enolase C-terminal domain-like"/>
    <property type="match status" value="1"/>
</dbReference>
<dbReference type="Proteomes" id="UP000593572">
    <property type="component" value="Unassembled WGS sequence"/>
</dbReference>
<dbReference type="InterPro" id="IPR013341">
    <property type="entry name" value="Mandelate_racemase_N_dom"/>
</dbReference>
<keyword evidence="3 6" id="KW-0460">Magnesium</keyword>
<feature type="active site" description="Proton acceptor; specific for (R)-substrate epimerization" evidence="5">
    <location>
        <position position="363"/>
    </location>
</feature>
<keyword evidence="9" id="KW-1185">Reference proteome</keyword>
<comment type="caution">
    <text evidence="8">The sequence shown here is derived from an EMBL/GenBank/DDBJ whole genome shotgun (WGS) entry which is preliminary data.</text>
</comment>
<dbReference type="SUPFAM" id="SSF54826">
    <property type="entry name" value="Enolase N-terminal domain-like"/>
    <property type="match status" value="1"/>
</dbReference>